<keyword evidence="3" id="KW-1015">Disulfide bond</keyword>
<feature type="domain" description="Kazal-like" evidence="5">
    <location>
        <begin position="193"/>
        <end position="247"/>
    </location>
</feature>
<organism evidence="6 7">
    <name type="scientific">Lymnaea stagnalis</name>
    <name type="common">Great pond snail</name>
    <name type="synonym">Helix stagnalis</name>
    <dbReference type="NCBI Taxonomy" id="6523"/>
    <lineage>
        <taxon>Eukaryota</taxon>
        <taxon>Metazoa</taxon>
        <taxon>Spiralia</taxon>
        <taxon>Lophotrochozoa</taxon>
        <taxon>Mollusca</taxon>
        <taxon>Gastropoda</taxon>
        <taxon>Heterobranchia</taxon>
        <taxon>Euthyneura</taxon>
        <taxon>Panpulmonata</taxon>
        <taxon>Hygrophila</taxon>
        <taxon>Lymnaeoidea</taxon>
        <taxon>Lymnaeidae</taxon>
        <taxon>Lymnaea</taxon>
    </lineage>
</organism>
<keyword evidence="4" id="KW-0732">Signal</keyword>
<name>A0AAV2IGK0_LYMST</name>
<dbReference type="PANTHER" id="PTHR10913">
    <property type="entry name" value="FOLLISTATIN-RELATED"/>
    <property type="match status" value="1"/>
</dbReference>
<protein>
    <recommendedName>
        <fullName evidence="5">Kazal-like domain-containing protein</fullName>
    </recommendedName>
</protein>
<dbReference type="GO" id="GO:0030154">
    <property type="term" value="P:cell differentiation"/>
    <property type="evidence" value="ECO:0007669"/>
    <property type="project" value="TreeGrafter"/>
</dbReference>
<dbReference type="AlphaFoldDB" id="A0AAV2IGK0"/>
<feature type="domain" description="Kazal-like" evidence="5">
    <location>
        <begin position="138"/>
        <end position="192"/>
    </location>
</feature>
<feature type="signal peptide" evidence="4">
    <location>
        <begin position="1"/>
        <end position="21"/>
    </location>
</feature>
<dbReference type="GO" id="GO:0005576">
    <property type="term" value="C:extracellular region"/>
    <property type="evidence" value="ECO:0007669"/>
    <property type="project" value="TreeGrafter"/>
</dbReference>
<evidence type="ECO:0000259" key="5">
    <source>
        <dbReference type="PROSITE" id="PS51465"/>
    </source>
</evidence>
<dbReference type="InterPro" id="IPR036058">
    <property type="entry name" value="Kazal_dom_sf"/>
</dbReference>
<evidence type="ECO:0000256" key="1">
    <source>
        <dbReference type="ARBA" id="ARBA00022690"/>
    </source>
</evidence>
<dbReference type="InterPro" id="IPR050653">
    <property type="entry name" value="Prot_Inhib_GrowthFact_Antg"/>
</dbReference>
<dbReference type="PANTHER" id="PTHR10913:SF45">
    <property type="entry name" value="FOLLISTATIN, ISOFORM A-RELATED"/>
    <property type="match status" value="1"/>
</dbReference>
<dbReference type="PROSITE" id="PS51465">
    <property type="entry name" value="KAZAL_2"/>
    <property type="match status" value="7"/>
</dbReference>
<dbReference type="Proteomes" id="UP001497497">
    <property type="component" value="Unassembled WGS sequence"/>
</dbReference>
<dbReference type="InterPro" id="IPR002350">
    <property type="entry name" value="Kazal_dom"/>
</dbReference>
<feature type="domain" description="Kazal-like" evidence="5">
    <location>
        <begin position="22"/>
        <end position="76"/>
    </location>
</feature>
<keyword evidence="2" id="KW-0722">Serine protease inhibitor</keyword>
<dbReference type="Pfam" id="PF00050">
    <property type="entry name" value="Kazal_1"/>
    <property type="match status" value="2"/>
</dbReference>
<comment type="caution">
    <text evidence="6">The sequence shown here is derived from an EMBL/GenBank/DDBJ whole genome shotgun (WGS) entry which is preliminary data.</text>
</comment>
<feature type="domain" description="Kazal-like" evidence="5">
    <location>
        <begin position="80"/>
        <end position="134"/>
    </location>
</feature>
<gene>
    <name evidence="6" type="ORF">GSLYS_00018833001</name>
</gene>
<dbReference type="Pfam" id="PF07648">
    <property type="entry name" value="Kazal_2"/>
    <property type="match status" value="5"/>
</dbReference>
<evidence type="ECO:0000313" key="6">
    <source>
        <dbReference type="EMBL" id="CAL1545350.1"/>
    </source>
</evidence>
<dbReference type="SMART" id="SM00280">
    <property type="entry name" value="KAZAL"/>
    <property type="match status" value="7"/>
</dbReference>
<keyword evidence="1" id="KW-0646">Protease inhibitor</keyword>
<sequence>MNSISPLRAIMILCVLTTVHGLSRRVVCQRACPKLYSPVCGTDGITYTNPCELTVAACSNSRGVSISLAYGGECQKPVITQAVNPCTVSCPEIYAPVCGADGHTYPSVCYLKLENCKRKGNHQVSVVSDGPCRGQVNPAPLEECPTFCTFDYTPVCGSDGKTYGNLCSLNAANCGKDDADKVTKAYLGECTTNTRSSDCNMRCYKIYDPVCGSDGVTYASACYLNSSNCGKADSDKVTLVHEGQCATTPAAPVEKVECPMICPAIYAPVCGSDNFTYASACNLNAANCTKPSNAKIVGFYEGECRSTRVTVDCLQICPAIYAPVCGSDSVTYASICNLKAVNCSRPANAKIRSYSSGECTAATVTRPCPKLCAMVYNPVCGSDGVTYPNECTFNARTCGRSGITKAYKGECRINGWAVKSIG</sequence>
<feature type="chain" id="PRO_5043864353" description="Kazal-like domain-containing protein" evidence="4">
    <location>
        <begin position="22"/>
        <end position="422"/>
    </location>
</feature>
<dbReference type="SUPFAM" id="SSF100895">
    <property type="entry name" value="Kazal-type serine protease inhibitors"/>
    <property type="match status" value="7"/>
</dbReference>
<feature type="domain" description="Kazal-like" evidence="5">
    <location>
        <begin position="307"/>
        <end position="361"/>
    </location>
</feature>
<dbReference type="EMBL" id="CAXITT010000701">
    <property type="protein sequence ID" value="CAL1545350.1"/>
    <property type="molecule type" value="Genomic_DNA"/>
</dbReference>
<accession>A0AAV2IGK0</accession>
<feature type="domain" description="Kazal-like" evidence="5">
    <location>
        <begin position="252"/>
        <end position="306"/>
    </location>
</feature>
<reference evidence="6 7" key="1">
    <citation type="submission" date="2024-04" db="EMBL/GenBank/DDBJ databases">
        <authorList>
            <consortium name="Genoscope - CEA"/>
            <person name="William W."/>
        </authorList>
    </citation>
    <scope>NUCLEOTIDE SEQUENCE [LARGE SCALE GENOMIC DNA]</scope>
</reference>
<dbReference type="Gene3D" id="3.30.60.30">
    <property type="match status" value="7"/>
</dbReference>
<proteinExistence type="predicted"/>
<evidence type="ECO:0000256" key="2">
    <source>
        <dbReference type="ARBA" id="ARBA00022900"/>
    </source>
</evidence>
<evidence type="ECO:0000256" key="4">
    <source>
        <dbReference type="SAM" id="SignalP"/>
    </source>
</evidence>
<dbReference type="GO" id="GO:0004867">
    <property type="term" value="F:serine-type endopeptidase inhibitor activity"/>
    <property type="evidence" value="ECO:0007669"/>
    <property type="project" value="UniProtKB-KW"/>
</dbReference>
<keyword evidence="7" id="KW-1185">Reference proteome</keyword>
<evidence type="ECO:0000256" key="3">
    <source>
        <dbReference type="ARBA" id="ARBA00023157"/>
    </source>
</evidence>
<dbReference type="CDD" id="cd00104">
    <property type="entry name" value="KAZAL_FS"/>
    <property type="match status" value="7"/>
</dbReference>
<feature type="domain" description="Kazal-like" evidence="5">
    <location>
        <begin position="362"/>
        <end position="413"/>
    </location>
</feature>
<evidence type="ECO:0000313" key="7">
    <source>
        <dbReference type="Proteomes" id="UP001497497"/>
    </source>
</evidence>